<dbReference type="RefSeq" id="WP_017806111.1">
    <property type="nucleotide sequence ID" value="NZ_JBANLW010000009.1"/>
</dbReference>
<gene>
    <name evidence="2" type="ORF">NCTC11296_01516</name>
</gene>
<name>A0A377I8H3_AVIPA</name>
<protein>
    <recommendedName>
        <fullName evidence="1">PIN-like domain-containing protein</fullName>
    </recommendedName>
</protein>
<dbReference type="EMBL" id="UGHK01000002">
    <property type="protein sequence ID" value="STO71604.1"/>
    <property type="molecule type" value="Genomic_DNA"/>
</dbReference>
<dbReference type="InterPro" id="IPR041494">
    <property type="entry name" value="PIN7"/>
</dbReference>
<organism evidence="2 3">
    <name type="scientific">Avibacterium paragallinarum</name>
    <name type="common">Haemophilus gallinarum</name>
    <dbReference type="NCBI Taxonomy" id="728"/>
    <lineage>
        <taxon>Bacteria</taxon>
        <taxon>Pseudomonadati</taxon>
        <taxon>Pseudomonadota</taxon>
        <taxon>Gammaproteobacteria</taxon>
        <taxon>Pasteurellales</taxon>
        <taxon>Pasteurellaceae</taxon>
        <taxon>Avibacterium</taxon>
    </lineage>
</organism>
<evidence type="ECO:0000313" key="2">
    <source>
        <dbReference type="EMBL" id="STO71604.1"/>
    </source>
</evidence>
<dbReference type="Proteomes" id="UP000254465">
    <property type="component" value="Unassembled WGS sequence"/>
</dbReference>
<evidence type="ECO:0000313" key="3">
    <source>
        <dbReference type="Proteomes" id="UP000254465"/>
    </source>
</evidence>
<dbReference type="Pfam" id="PF18475">
    <property type="entry name" value="PIN7"/>
    <property type="match status" value="1"/>
</dbReference>
<sequence length="251" mass="28627">MNLIVIDYENVQPKTLTHLSPNEYFIVLCVGENQKLLPVVLIKSLIMFGKNCRIIECPKAGKNALDFIIVDEMARITTEYQFNALYIISKDKGFDSIIHYYLTKGRIQQAKRLDSIDDILPDSQNDNAQAATMSILASKVQNQIDKVNQISPRSLPNKSQSQFNWVNSLLKAENLTEKDINALIKMVDFSPAQSIPLKTYIDKAKAKLNSLEKRHHPNKLETQINWLKSFFINNGLTRSQISEIQQAIFSK</sequence>
<accession>A0A377I8H3</accession>
<reference evidence="2 3" key="1">
    <citation type="submission" date="2018-06" db="EMBL/GenBank/DDBJ databases">
        <authorList>
            <consortium name="Pathogen Informatics"/>
            <person name="Doyle S."/>
        </authorList>
    </citation>
    <scope>NUCLEOTIDE SEQUENCE [LARGE SCALE GENOMIC DNA]</scope>
    <source>
        <strain evidence="2 3">NCTC11296</strain>
    </source>
</reference>
<dbReference type="AlphaFoldDB" id="A0A377I8H3"/>
<feature type="domain" description="PIN-like" evidence="1">
    <location>
        <begin position="6"/>
        <end position="105"/>
    </location>
</feature>
<evidence type="ECO:0000259" key="1">
    <source>
        <dbReference type="Pfam" id="PF18475"/>
    </source>
</evidence>
<proteinExistence type="predicted"/>